<keyword evidence="2" id="KW-1185">Reference proteome</keyword>
<dbReference type="EMBL" id="JAMBOP010000034">
    <property type="protein sequence ID" value="MCM3738056.1"/>
    <property type="molecule type" value="Genomic_DNA"/>
</dbReference>
<gene>
    <name evidence="1" type="ORF">M3215_20275</name>
</gene>
<name>A0ACC6AAW2_9BACI</name>
<dbReference type="Proteomes" id="UP001202289">
    <property type="component" value="Unassembled WGS sequence"/>
</dbReference>
<proteinExistence type="predicted"/>
<protein>
    <submittedName>
        <fullName evidence="1">GNAT family N-acetyltransferase</fullName>
    </submittedName>
</protein>
<sequence>MEQFLNHFLTGQTVILKQMEQNQIERFAQFENEKRTLLLANDDIPFPSTLEDNKTFFNGISSKKEEFIFGIFDKESNELIGSCGVFAINWKNSTCFVGISIGTQWQNKGFGTDAMNTLISFIFNYIHINKIKLQVFGFNANAIRSYEKCHFVKEGTLRNEIFRFGKFHDVYMFGLLREDWKDLHLQSN</sequence>
<evidence type="ECO:0000313" key="1">
    <source>
        <dbReference type="EMBL" id="MCM3738056.1"/>
    </source>
</evidence>
<evidence type="ECO:0000313" key="2">
    <source>
        <dbReference type="Proteomes" id="UP001202289"/>
    </source>
</evidence>
<reference evidence="1" key="1">
    <citation type="submission" date="2022-05" db="EMBL/GenBank/DDBJ databases">
        <title>Comparative Genomics of Spacecraft Associated Microbes.</title>
        <authorList>
            <person name="Tran M.T."/>
            <person name="Wright A."/>
            <person name="Seuylemezian A."/>
            <person name="Eisen J."/>
            <person name="Coil D."/>
        </authorList>
    </citation>
    <scope>NUCLEOTIDE SEQUENCE</scope>
    <source>
        <strain evidence="1">FAIRING 10M-2.2</strain>
    </source>
</reference>
<comment type="caution">
    <text evidence="1">The sequence shown here is derived from an EMBL/GenBank/DDBJ whole genome shotgun (WGS) entry which is preliminary data.</text>
</comment>
<organism evidence="1 2">
    <name type="scientific">Bacillus cytotoxicus</name>
    <dbReference type="NCBI Taxonomy" id="580165"/>
    <lineage>
        <taxon>Bacteria</taxon>
        <taxon>Bacillati</taxon>
        <taxon>Bacillota</taxon>
        <taxon>Bacilli</taxon>
        <taxon>Bacillales</taxon>
        <taxon>Bacillaceae</taxon>
        <taxon>Bacillus</taxon>
        <taxon>Bacillus cereus group</taxon>
    </lineage>
</organism>
<accession>A0ACC6AAW2</accession>